<gene>
    <name evidence="1" type="ORF">A3B49_01655</name>
</gene>
<sequence length="81" mass="8897">MAVVEITEYNLMVPASEQIERIVTCLTCPGEMGWGEALLPRVLASRLASASQAEQVAQSHLQENIGHQLRIMEHVPDGWVG</sequence>
<proteinExistence type="predicted"/>
<evidence type="ECO:0000313" key="2">
    <source>
        <dbReference type="Proteomes" id="UP000178017"/>
    </source>
</evidence>
<reference evidence="1 2" key="1">
    <citation type="journal article" date="2016" name="Nat. Commun.">
        <title>Thousands of microbial genomes shed light on interconnected biogeochemical processes in an aquifer system.</title>
        <authorList>
            <person name="Anantharaman K."/>
            <person name="Brown C.T."/>
            <person name="Hug L.A."/>
            <person name="Sharon I."/>
            <person name="Castelle C.J."/>
            <person name="Probst A.J."/>
            <person name="Thomas B.C."/>
            <person name="Singh A."/>
            <person name="Wilkins M.J."/>
            <person name="Karaoz U."/>
            <person name="Brodie E.L."/>
            <person name="Williams K.H."/>
            <person name="Hubbard S.S."/>
            <person name="Banfield J.F."/>
        </authorList>
    </citation>
    <scope>NUCLEOTIDE SEQUENCE [LARGE SCALE GENOMIC DNA]</scope>
</reference>
<dbReference type="AlphaFoldDB" id="A0A1F5MJT8"/>
<organism evidence="1 2">
    <name type="scientific">Candidatus Daviesbacteria bacterium RIFCSPLOWO2_01_FULL_40_24</name>
    <dbReference type="NCBI Taxonomy" id="1797787"/>
    <lineage>
        <taxon>Bacteria</taxon>
        <taxon>Candidatus Daviesiibacteriota</taxon>
    </lineage>
</organism>
<accession>A0A1F5MJT8</accession>
<protein>
    <submittedName>
        <fullName evidence="1">Uncharacterized protein</fullName>
    </submittedName>
</protein>
<comment type="caution">
    <text evidence="1">The sequence shown here is derived from an EMBL/GenBank/DDBJ whole genome shotgun (WGS) entry which is preliminary data.</text>
</comment>
<evidence type="ECO:0000313" key="1">
    <source>
        <dbReference type="EMBL" id="OGE65656.1"/>
    </source>
</evidence>
<dbReference type="EMBL" id="MFDO01000013">
    <property type="protein sequence ID" value="OGE65656.1"/>
    <property type="molecule type" value="Genomic_DNA"/>
</dbReference>
<name>A0A1F5MJT8_9BACT</name>
<dbReference type="Proteomes" id="UP000178017">
    <property type="component" value="Unassembled WGS sequence"/>
</dbReference>